<organism evidence="2 3">
    <name type="scientific">Schizothecium vesticola</name>
    <dbReference type="NCBI Taxonomy" id="314040"/>
    <lineage>
        <taxon>Eukaryota</taxon>
        <taxon>Fungi</taxon>
        <taxon>Dikarya</taxon>
        <taxon>Ascomycota</taxon>
        <taxon>Pezizomycotina</taxon>
        <taxon>Sordariomycetes</taxon>
        <taxon>Sordariomycetidae</taxon>
        <taxon>Sordariales</taxon>
        <taxon>Schizotheciaceae</taxon>
        <taxon>Schizothecium</taxon>
    </lineage>
</organism>
<dbReference type="Proteomes" id="UP001172155">
    <property type="component" value="Unassembled WGS sequence"/>
</dbReference>
<evidence type="ECO:0000313" key="3">
    <source>
        <dbReference type="Proteomes" id="UP001172155"/>
    </source>
</evidence>
<name>A0AA40F4G0_9PEZI</name>
<accession>A0AA40F4G0</accession>
<proteinExistence type="predicted"/>
<gene>
    <name evidence="2" type="ORF">B0T18DRAFT_387258</name>
</gene>
<comment type="caution">
    <text evidence="2">The sequence shown here is derived from an EMBL/GenBank/DDBJ whole genome shotgun (WGS) entry which is preliminary data.</text>
</comment>
<sequence>MARLYLLRHPQAIHRRHRNHPPPGLLQPARRPRNLGPPPSLLDTDFQRLASPGQHVDGWTGGLVKVLPSLHPHTKDHQGQYFLFFDTLLAARSYADALQSLRKATPPNPAPTHLTLLPPSLPRPKINLLPLAHIKALLRHFYPPPDPGGPICLPPNLTPRPEHLHASVFHPERDDARAARVRVRLAGSRITPATLRAAIARDGRERGLPWGVLVASDGSGGVSPLPQSGAWVERGLFSGGTEVEGGGGKVRAFDGFVVTFEEAAEARRFVRGWHGREMLDRRNDRVMGVEVVGLW</sequence>
<reference evidence="2" key="1">
    <citation type="submission" date="2023-06" db="EMBL/GenBank/DDBJ databases">
        <title>Genome-scale phylogeny and comparative genomics of the fungal order Sordariales.</title>
        <authorList>
            <consortium name="Lawrence Berkeley National Laboratory"/>
            <person name="Hensen N."/>
            <person name="Bonometti L."/>
            <person name="Westerberg I."/>
            <person name="Brannstrom I.O."/>
            <person name="Guillou S."/>
            <person name="Cros-Aarteil S."/>
            <person name="Calhoun S."/>
            <person name="Haridas S."/>
            <person name="Kuo A."/>
            <person name="Mondo S."/>
            <person name="Pangilinan J."/>
            <person name="Riley R."/>
            <person name="LaButti K."/>
            <person name="Andreopoulos B."/>
            <person name="Lipzen A."/>
            <person name="Chen C."/>
            <person name="Yanf M."/>
            <person name="Daum C."/>
            <person name="Ng V."/>
            <person name="Clum A."/>
            <person name="Steindorff A."/>
            <person name="Ohm R."/>
            <person name="Martin F."/>
            <person name="Silar P."/>
            <person name="Natvig D."/>
            <person name="Lalanne C."/>
            <person name="Gautier V."/>
            <person name="Ament-velasquez S.L."/>
            <person name="Kruys A."/>
            <person name="Hutchinson M.I."/>
            <person name="Powell A.J."/>
            <person name="Barry K."/>
            <person name="Miller A.N."/>
            <person name="Grigoriev I.V."/>
            <person name="Debuchy R."/>
            <person name="Gladieux P."/>
            <person name="Thoren M.H."/>
            <person name="Johannesson H."/>
        </authorList>
    </citation>
    <scope>NUCLEOTIDE SEQUENCE</scope>
    <source>
        <strain evidence="2">SMH3187-1</strain>
    </source>
</reference>
<keyword evidence="3" id="KW-1185">Reference proteome</keyword>
<dbReference type="EMBL" id="JAUKUD010000002">
    <property type="protein sequence ID" value="KAK0751083.1"/>
    <property type="molecule type" value="Genomic_DNA"/>
</dbReference>
<dbReference type="AlphaFoldDB" id="A0AA40F4G0"/>
<feature type="compositionally biased region" description="Basic residues" evidence="1">
    <location>
        <begin position="11"/>
        <end position="20"/>
    </location>
</feature>
<protein>
    <submittedName>
        <fullName evidence="2">Uncharacterized protein</fullName>
    </submittedName>
</protein>
<feature type="region of interest" description="Disordered" evidence="1">
    <location>
        <begin position="9"/>
        <end position="41"/>
    </location>
</feature>
<evidence type="ECO:0000313" key="2">
    <source>
        <dbReference type="EMBL" id="KAK0751083.1"/>
    </source>
</evidence>
<evidence type="ECO:0000256" key="1">
    <source>
        <dbReference type="SAM" id="MobiDB-lite"/>
    </source>
</evidence>